<comment type="function">
    <text evidence="9">Component of the transport system for branched-chain amino acids.</text>
</comment>
<feature type="transmembrane region" description="Helical" evidence="9">
    <location>
        <begin position="145"/>
        <end position="166"/>
    </location>
</feature>
<feature type="transmembrane region" description="Helical" evidence="9">
    <location>
        <begin position="362"/>
        <end position="383"/>
    </location>
</feature>
<dbReference type="Pfam" id="PF05525">
    <property type="entry name" value="Branch_AA_trans"/>
    <property type="match status" value="1"/>
</dbReference>
<comment type="subcellular location">
    <subcellularLocation>
        <location evidence="9">Cell inner membrane</location>
        <topology evidence="9">Multi-pass membrane protein</topology>
    </subcellularLocation>
    <subcellularLocation>
        <location evidence="1">Cell membrane</location>
        <topology evidence="1">Multi-pass membrane protein</topology>
    </subcellularLocation>
</comment>
<dbReference type="GO" id="GO:0015188">
    <property type="term" value="F:L-isoleucine transmembrane transporter activity"/>
    <property type="evidence" value="ECO:0007669"/>
    <property type="project" value="TreeGrafter"/>
</dbReference>
<proteinExistence type="inferred from homology"/>
<feature type="transmembrane region" description="Helical" evidence="9">
    <location>
        <begin position="38"/>
        <end position="63"/>
    </location>
</feature>
<accession>A0A1Y6L1E7</accession>
<gene>
    <name evidence="10" type="primary">brnQ_4</name>
    <name evidence="10" type="ORF">PAQU9191_03582</name>
</gene>
<dbReference type="PANTHER" id="PTHR30588">
    <property type="entry name" value="BRANCHED-CHAIN AMINO ACID TRANSPORT SYSTEM 2 CARRIER PROTEIN"/>
    <property type="match status" value="1"/>
</dbReference>
<feature type="transmembrane region" description="Helical" evidence="9">
    <location>
        <begin position="115"/>
        <end position="133"/>
    </location>
</feature>
<evidence type="ECO:0000313" key="11">
    <source>
        <dbReference type="Proteomes" id="UP000196485"/>
    </source>
</evidence>
<evidence type="ECO:0000313" key="10">
    <source>
        <dbReference type="EMBL" id="SMY18241.1"/>
    </source>
</evidence>
<keyword evidence="11" id="KW-1185">Reference proteome</keyword>
<dbReference type="EMBL" id="FYAH01000013">
    <property type="protein sequence ID" value="SMY18241.1"/>
    <property type="molecule type" value="Genomic_DNA"/>
</dbReference>
<dbReference type="GO" id="GO:0005304">
    <property type="term" value="F:L-valine transmembrane transporter activity"/>
    <property type="evidence" value="ECO:0007669"/>
    <property type="project" value="TreeGrafter"/>
</dbReference>
<evidence type="ECO:0000256" key="3">
    <source>
        <dbReference type="ARBA" id="ARBA00022448"/>
    </source>
</evidence>
<feature type="transmembrane region" description="Helical" evidence="9">
    <location>
        <begin position="269"/>
        <end position="292"/>
    </location>
</feature>
<protein>
    <recommendedName>
        <fullName evidence="9">Branched-chain amino acid transport system carrier protein</fullName>
    </recommendedName>
</protein>
<sequence>MLSARNIAALGFMTFAMYLGAGNLIFPPYLGYQAGDNFLSGMAGFLLTGVGLPAIALVIVAWVRGSDNLTAALPKPLATGFWVMLFIVIGPAFIIPRTITVAYQFSLAPFIGDSGLIPFSTVFCLAAILFSLYPGKLVDTLGKWLTPVLLTILTIMAVVALLYPSGQVEVASGPYATGAMAEGMTQGYMTMDALGSIGFGWVIFRAIEGMGVKCPKAIAKYTFIAALMYATAMALVYLSLAYIGVTSANLGSSFANGGEILTAFTNAHFGAFGTIILGSVLVLACLTTAIGVTTAGSEFYSRSFSKITYPKSVWVIMVLSGLIANVGLAQLLEVTLPVVVALHPIAIALLLIAPLRHQLSQVAVLTVVATATAFGCIDAAHILGAMPATVDNALTANLPLYHYYAGWILPTVAVLVVGLIVSRIMGGRYCVDNNASLNRS</sequence>
<comment type="similarity">
    <text evidence="2 9">Belongs to the branched chain amino acid transporter family.</text>
</comment>
<keyword evidence="6 9" id="KW-0029">Amino-acid transport</keyword>
<evidence type="ECO:0000256" key="8">
    <source>
        <dbReference type="ARBA" id="ARBA00023136"/>
    </source>
</evidence>
<evidence type="ECO:0000256" key="6">
    <source>
        <dbReference type="ARBA" id="ARBA00022970"/>
    </source>
</evidence>
<feature type="transmembrane region" description="Helical" evidence="9">
    <location>
        <begin position="338"/>
        <end position="355"/>
    </location>
</feature>
<organism evidence="10 11">
    <name type="scientific">Photobacterium aquimaris</name>
    <dbReference type="NCBI Taxonomy" id="512643"/>
    <lineage>
        <taxon>Bacteria</taxon>
        <taxon>Pseudomonadati</taxon>
        <taxon>Pseudomonadota</taxon>
        <taxon>Gammaproteobacteria</taxon>
        <taxon>Vibrionales</taxon>
        <taxon>Vibrionaceae</taxon>
        <taxon>Photobacterium</taxon>
    </lineage>
</organism>
<feature type="transmembrane region" description="Helical" evidence="9">
    <location>
        <begin position="186"/>
        <end position="207"/>
    </location>
</feature>
<dbReference type="GO" id="GO:0005886">
    <property type="term" value="C:plasma membrane"/>
    <property type="evidence" value="ECO:0007669"/>
    <property type="project" value="UniProtKB-SubCell"/>
</dbReference>
<reference evidence="11" key="1">
    <citation type="submission" date="2017-06" db="EMBL/GenBank/DDBJ databases">
        <authorList>
            <person name="Rodrigo-Torres L."/>
            <person name="Arahal R. D."/>
            <person name="Lucena T."/>
        </authorList>
    </citation>
    <scope>NUCLEOTIDE SEQUENCE [LARGE SCALE GENOMIC DNA]</scope>
    <source>
        <strain evidence="11">type strain: CECT 9192</strain>
    </source>
</reference>
<evidence type="ECO:0000256" key="5">
    <source>
        <dbReference type="ARBA" id="ARBA00022692"/>
    </source>
</evidence>
<keyword evidence="5 9" id="KW-0812">Transmembrane</keyword>
<keyword evidence="7 9" id="KW-1133">Transmembrane helix</keyword>
<feature type="transmembrane region" description="Helical" evidence="9">
    <location>
        <begin position="75"/>
        <end position="95"/>
    </location>
</feature>
<feature type="transmembrane region" description="Helical" evidence="9">
    <location>
        <begin position="7"/>
        <end position="26"/>
    </location>
</feature>
<feature type="transmembrane region" description="Helical" evidence="9">
    <location>
        <begin position="313"/>
        <end position="332"/>
    </location>
</feature>
<evidence type="ECO:0000256" key="1">
    <source>
        <dbReference type="ARBA" id="ARBA00004651"/>
    </source>
</evidence>
<feature type="transmembrane region" description="Helical" evidence="9">
    <location>
        <begin position="219"/>
        <end position="243"/>
    </location>
</feature>
<dbReference type="PANTHER" id="PTHR30588:SF0">
    <property type="entry name" value="BRANCHED-CHAIN AMINO ACID PERMEASE BRNQ"/>
    <property type="match status" value="1"/>
</dbReference>
<dbReference type="GO" id="GO:0015190">
    <property type="term" value="F:L-leucine transmembrane transporter activity"/>
    <property type="evidence" value="ECO:0007669"/>
    <property type="project" value="TreeGrafter"/>
</dbReference>
<name>A0A1Y6L1E7_9GAMM</name>
<dbReference type="InterPro" id="IPR004685">
    <property type="entry name" value="Brnchd-chn_aa_trnsp_Livcs"/>
</dbReference>
<keyword evidence="4" id="KW-1003">Cell membrane</keyword>
<keyword evidence="8 9" id="KW-0472">Membrane</keyword>
<dbReference type="RefSeq" id="WP_087821892.1">
    <property type="nucleotide sequence ID" value="NZ_FYAH01000013.1"/>
</dbReference>
<feature type="transmembrane region" description="Helical" evidence="9">
    <location>
        <begin position="403"/>
        <end position="421"/>
    </location>
</feature>
<dbReference type="GO" id="GO:0015820">
    <property type="term" value="P:L-leucine transport"/>
    <property type="evidence" value="ECO:0007669"/>
    <property type="project" value="TreeGrafter"/>
</dbReference>
<dbReference type="GO" id="GO:0015818">
    <property type="term" value="P:isoleucine transport"/>
    <property type="evidence" value="ECO:0007669"/>
    <property type="project" value="TreeGrafter"/>
</dbReference>
<evidence type="ECO:0000256" key="4">
    <source>
        <dbReference type="ARBA" id="ARBA00022475"/>
    </source>
</evidence>
<dbReference type="NCBIfam" id="TIGR00796">
    <property type="entry name" value="livcs"/>
    <property type="match status" value="1"/>
</dbReference>
<evidence type="ECO:0000256" key="2">
    <source>
        <dbReference type="ARBA" id="ARBA00008540"/>
    </source>
</evidence>
<evidence type="ECO:0000256" key="9">
    <source>
        <dbReference type="RuleBase" id="RU362122"/>
    </source>
</evidence>
<dbReference type="Proteomes" id="UP000196485">
    <property type="component" value="Unassembled WGS sequence"/>
</dbReference>
<keyword evidence="3 9" id="KW-0813">Transport</keyword>
<evidence type="ECO:0000256" key="7">
    <source>
        <dbReference type="ARBA" id="ARBA00022989"/>
    </source>
</evidence>
<dbReference type="AlphaFoldDB" id="A0A1Y6L1E7"/>